<dbReference type="Pfam" id="PF05860">
    <property type="entry name" value="TPS"/>
    <property type="match status" value="1"/>
</dbReference>
<dbReference type="NCBIfam" id="TIGR01901">
    <property type="entry name" value="adhes_NPXG"/>
    <property type="match status" value="1"/>
</dbReference>
<dbReference type="EMBL" id="ACUO01000008">
    <property type="protein sequence ID" value="EGN63217.1"/>
    <property type="molecule type" value="Genomic_DNA"/>
</dbReference>
<feature type="compositionally biased region" description="Basic and acidic residues" evidence="1">
    <location>
        <begin position="2507"/>
        <end position="2520"/>
    </location>
</feature>
<feature type="region of interest" description="Disordered" evidence="1">
    <location>
        <begin position="2507"/>
        <end position="2537"/>
    </location>
</feature>
<feature type="domain" description="Filamentous haemagglutinin FhaB/tRNA nuclease CdiA-like TPS" evidence="3">
    <location>
        <begin position="41"/>
        <end position="162"/>
    </location>
</feature>
<dbReference type="InterPro" id="IPR008638">
    <property type="entry name" value="FhaB/CdiA-like_TPS"/>
</dbReference>
<dbReference type="Pfam" id="PF05594">
    <property type="entry name" value="Fil_haemagg"/>
    <property type="match status" value="5"/>
</dbReference>
<dbReference type="InterPro" id="IPR025157">
    <property type="entry name" value="Hemagglutinin_rpt"/>
</dbReference>
<dbReference type="SUPFAM" id="SSF51126">
    <property type="entry name" value="Pectin lyase-like"/>
    <property type="match status" value="1"/>
</dbReference>
<keyword evidence="2" id="KW-0732">Signal</keyword>
<dbReference type="InterPro" id="IPR012334">
    <property type="entry name" value="Pectin_lyas_fold"/>
</dbReference>
<dbReference type="InterPro" id="IPR011050">
    <property type="entry name" value="Pectin_lyase_fold/virulence"/>
</dbReference>
<keyword evidence="5" id="KW-1185">Reference proteome</keyword>
<protein>
    <submittedName>
        <fullName evidence="4">Hemolysin</fullName>
    </submittedName>
</protein>
<sequence length="2719" mass="297467">MNGRLKKLVAIFMLFLHIISLADGIVPDSAASRNLQVDKAANGVPLVNIEAPDKNGTSHNVYKDFNVDKKGAILNNAKDLTNSQLGGLIYGNPNLQNSNEASTIINEVSGVNRSRIEGYQEIAGKRANYILANPNGIYINSAGFINTGNVTLTTGRGNNLLNPEKGMIEVAGKGLDLRNINKSELIARVAELSAPIYGGEEVNLKLGSQGKSNKPEYALDARALGSIYAGKINIIVNEDGVGVKTQAPMYATKGDVVISSKGKVYLKDTQAKGDIKISSTETEIDNKLLAENKINIENKKLLNKGQIIANKDVTIKGNVENNKLIFTNNNLYIEGNLKNTANIQTKNNIKINGKNIENTGLIVADKKININSDNINNINKLVAKDTLDINNKILTNSGKIYSGNETKIVNQKINNLGDITSSGKIDINSTDIESNNILANGDISINTKELKSKGKIYSDKNISLTSNNIENNELTAKNLKIVTDKLNNNTKIATTANMDITAKNLVNKGMIYSTGKNDLKVTDLRNNGNILSVGNINISQNKNLINSGKIQSNNDITINSEDIENNELIGNKINITTNSLKNNSKIVAKAVNSITAKDLVNIGHLYSTGKNDLKVTDLRNSGNILSVGNINISQNKNLINSGKIQSNEDMVINSKDIKNNKEFIAKNINIETGKLENTDKLIATNNMIVNSGILNNNSLVQASKMILIGDTITNNGNVLGVNDISIKNKNLKNDGSLVNNGRIQATNILELNIKGIENNNIIFSKDSNINSQSLKNKNEIVAVGKAVINSDSLENDNTKGVIFSKDELNLISNKINLTTNIGAGKLLKLTTNKLERPDSYITDSDLDITINGDYTNNKELIGKNLKLTANNLENNSIMASVGKTELKGNNSFKNNANSLLYGRELVKLEGRNFTNKGEVSSFGDLNMNFTGDITNLKRIEAAGNGEITANNYINKGYLTGNHSYKEVSGAESNIDVSKLPPEIKQRVEEQLQEEWNKSSRHHKEWDGESYLDGAKIGVSNYKSNKAYLKTEGNLTFNITNKLLNQEADILAGKNITINAEELNNTREGKEVDIELYFKRDYTYKKRHRIDGSRSSADFSTEIPYKQTLFSDKPTQIIAGGNIIINAEKVGNGEYQTHKSGYTNDIKKVEKASNIKDIDINKNIDTETTSNVGKDGSSKIDDTFEITNNSIVKKIKEDSAVGVEDYIEIPKNDNGMFIINKKRDNPKFSYLIETNPKMIDKGFYLSSDYFFKRIKFNPDRDIRLLGDSFYENRLITRAVLEGTGKRFLYSNNVNEERKKLFDNAIAAQKDLNLSLGIALSKEQINNLKSDILWYVEEVVNGEKVLVPKLYLSKNTLKSIAEEQGNIIKAGGNFVINNASIVDNSGKIIAKSNVLVNSKKIYQNAAYSDTGIYATNIGLVAKEDIENIGGNIVADNNVSIYSENGDIKNSKKLSIHENDYHNVFTDVRGSGDIVGNKISIVANNVENLGADIKAQDKIQIGARKNLVIGNLEAVDKKVKNGGKDFVLDEKKTNVGSNLKAKDISLTSLGNIGITGSNVVADNKMNIGAKGDIAIVAGKDSTLHEEKHSKSKGFGRSESSTDIAYATHNVASNIIGDKVNIASEKNISLLGSNVQANTEGQIKADGNITQAGVKDTNYSYHKKTKTGFMGLTSKSVTDENYAEKAILSATLAGNDGLTYDSKNNLILSGVKVVSSGNINLKGKDVEINPLETKSYNKHEEVKKGFSGSFSPKGISVSYGKDKLESKTDILNQTASQIVSNKDINIEATDKVKAKSVDIYAKNDVNISGDNGVEISTANNSYDNTTKQSSSRIGASVGINSTIVNTVENVRDIKKLTDFSGNSYDILNNASKVVGAIKDGASATNSLINYKYAGTDSTGAETLKNNPNIFKANISYNKSKSKSSVHNETVEKSSLVAGRNMNIKSKNGSITISGTDVKVGNDLDLSAKKDITIKASEENYTSSNSSSQMGIGLSADLSKGKIADLSISKAGTKGRGNGTNYINSTVNVEGKLKTDSENLTLSGANIEADKLDIKAKNLVIESKQDKSERKDSSYGGSFSIDLVNPSSFSANINGSKGSGEKEWVNKQTSLIARNGGKVDTDSLTNIGAVIGSENEKEKLKVSANKVVVKDLEDKNKYENIGGGITIGTDVPNTSIKHDKINKEQIDRATAINTDFEISGKKTSAEDLGFNTDIDKSQEKTKDEEKHLDAELHTDLIGEDKRNEIKYAFKKLGSLHEILDQKKFKESMEGVLVDKFKDEHQKEFNLIKDKSLSLEDKQKLAQNLVERYLRENGYQGIIPEVLLTDEAHSFTVDSKDKETGAKRREKIYFSINDIANPDLAFSQLFGHEKAHMNTYDEGKDGEETSIHTREKIGSENKNKVFTEEEKVDYLNNLRNKYKDQKSIEQQFAEAKLVDEKDKEHIAPVLIAGGAALIYRYGPAVMDLIYKYGPVVYNFLSNPQNYEWAQVLVDNPELYATKDAIIKYIEEAKDKGEKLEEAREGQKQDEGSGSSQSPDPNGKKPKKDLLSKIKEKIYGSKTGRIKGKDILGNKTVEGKGYAIELEGENLKLAQEVVKNGDKSGELTEQITNNVLKEYGYKLLDGKYGSNNGFDHIFVNVTDGKLQLVIMDSKQLTSSGATKVSEGAGKFLQLSEDWIKEVIKRVPEGKFGDYTKEQLLDLVNQGNYDTYISGIDKATGELIISNVVIK</sequence>
<feature type="signal peptide" evidence="2">
    <location>
        <begin position="1"/>
        <end position="22"/>
    </location>
</feature>
<evidence type="ECO:0000256" key="1">
    <source>
        <dbReference type="SAM" id="MobiDB-lite"/>
    </source>
</evidence>
<evidence type="ECO:0000256" key="2">
    <source>
        <dbReference type="SAM" id="SignalP"/>
    </source>
</evidence>
<dbReference type="Gene3D" id="2.160.20.10">
    <property type="entry name" value="Single-stranded right-handed beta-helix, Pectin lyase-like"/>
    <property type="match status" value="1"/>
</dbReference>
<dbReference type="SMART" id="SM00912">
    <property type="entry name" value="Haemagg_act"/>
    <property type="match status" value="1"/>
</dbReference>
<dbReference type="RefSeq" id="WP_008692144.1">
    <property type="nucleotide sequence ID" value="NZ_GL945391.1"/>
</dbReference>
<dbReference type="InterPro" id="IPR008619">
    <property type="entry name" value="Filamentous_hemagglutn_rpt"/>
</dbReference>
<name>F7KYA7_9FUSO</name>
<reference evidence="4" key="1">
    <citation type="submission" date="2011-05" db="EMBL/GenBank/DDBJ databases">
        <title>The Genome Sequence of Fusobacterium sp. 11_3_2.</title>
        <authorList>
            <consortium name="The Broad Institute Genome Sequencing Platform"/>
            <person name="Earl A."/>
            <person name="Ward D."/>
            <person name="Feldgarden M."/>
            <person name="Gevers D."/>
            <person name="Sibley C.D."/>
            <person name="White A.P."/>
            <person name="Crowley S."/>
            <person name="Surette M."/>
            <person name="Strauss J.C."/>
            <person name="Ambrose C.E."/>
            <person name="Allen-Vercoe E."/>
            <person name="Young S.K."/>
            <person name="Zeng Q."/>
            <person name="Gargeya S."/>
            <person name="Fitzgerald M."/>
            <person name="Haas B."/>
            <person name="Abouelleil A."/>
            <person name="Alvarado L."/>
            <person name="Arachchi H.M."/>
            <person name="Berlin A."/>
            <person name="Brown A."/>
            <person name="Chapman S.B."/>
            <person name="Chen Z."/>
            <person name="Dunbar C."/>
            <person name="Freedman E."/>
            <person name="Gearin G."/>
            <person name="Gellesch M."/>
            <person name="Goldberg J."/>
            <person name="Griggs A."/>
            <person name="Gujja S."/>
            <person name="Heiman D."/>
            <person name="Howarth C."/>
            <person name="Larson L."/>
            <person name="Lui A."/>
            <person name="MacDonald P.J.P."/>
            <person name="Mehta T."/>
            <person name="Montmayeur A."/>
            <person name="Murphy C."/>
            <person name="Neiman D."/>
            <person name="Pearson M."/>
            <person name="Priest M."/>
            <person name="Roberts A."/>
            <person name="Saif S."/>
            <person name="Shea T."/>
            <person name="Shenoy N."/>
            <person name="Sisk P."/>
            <person name="Stolte C."/>
            <person name="Sykes S."/>
            <person name="Wortman J."/>
            <person name="Nusbaum C."/>
            <person name="Birren B."/>
        </authorList>
    </citation>
    <scope>NUCLEOTIDE SEQUENCE [LARGE SCALE GENOMIC DNA]</scope>
    <source>
        <strain evidence="4">11_3_2</strain>
    </source>
</reference>
<dbReference type="CDD" id="cd20732">
    <property type="entry name" value="PoNe_FilH_DUF637_VENN-like"/>
    <property type="match status" value="1"/>
</dbReference>
<dbReference type="HOGENOM" id="CLU_000043_8_2_0"/>
<comment type="caution">
    <text evidence="4">The sequence shown here is derived from an EMBL/GenBank/DDBJ whole genome shotgun (WGS) entry which is preliminary data.</text>
</comment>
<gene>
    <name evidence="4" type="ORF">HMPREF0401_00578</name>
</gene>
<proteinExistence type="predicted"/>
<organism evidence="4 5">
    <name type="scientific">Fusobacterium animalis 11_3_2</name>
    <dbReference type="NCBI Taxonomy" id="457403"/>
    <lineage>
        <taxon>Bacteria</taxon>
        <taxon>Fusobacteriati</taxon>
        <taxon>Fusobacteriota</taxon>
        <taxon>Fusobacteriia</taxon>
        <taxon>Fusobacteriales</taxon>
        <taxon>Fusobacteriaceae</taxon>
        <taxon>Fusobacterium</taxon>
    </lineage>
</organism>
<accession>F7KYA7</accession>
<dbReference type="PATRIC" id="fig|457403.8.peg.580"/>
<evidence type="ECO:0000313" key="5">
    <source>
        <dbReference type="Proteomes" id="UP000004160"/>
    </source>
</evidence>
<evidence type="ECO:0000259" key="3">
    <source>
        <dbReference type="SMART" id="SM00912"/>
    </source>
</evidence>
<dbReference type="GO" id="GO:0003824">
    <property type="term" value="F:catalytic activity"/>
    <property type="evidence" value="ECO:0007669"/>
    <property type="project" value="UniProtKB-ARBA"/>
</dbReference>
<dbReference type="Proteomes" id="UP000004160">
    <property type="component" value="Unassembled WGS sequence"/>
</dbReference>
<feature type="chain" id="PRO_5003357365" evidence="2">
    <location>
        <begin position="23"/>
        <end position="2719"/>
    </location>
</feature>
<dbReference type="Pfam" id="PF13332">
    <property type="entry name" value="Fil_haemagg_2"/>
    <property type="match status" value="4"/>
</dbReference>
<evidence type="ECO:0000313" key="4">
    <source>
        <dbReference type="EMBL" id="EGN63217.1"/>
    </source>
</evidence>